<evidence type="ECO:0000256" key="1">
    <source>
        <dbReference type="ARBA" id="ARBA00023242"/>
    </source>
</evidence>
<evidence type="ECO:0000313" key="5">
    <source>
        <dbReference type="EMBL" id="KAG1821808.1"/>
    </source>
</evidence>
<feature type="domain" description="YDG" evidence="4">
    <location>
        <begin position="46"/>
        <end position="192"/>
    </location>
</feature>
<name>A0A9P7EH50_9AGAM</name>
<comment type="subcellular location">
    <subcellularLocation>
        <location evidence="2">Nucleus</location>
    </subcellularLocation>
</comment>
<dbReference type="SMART" id="SM00466">
    <property type="entry name" value="SRA"/>
    <property type="match status" value="1"/>
</dbReference>
<gene>
    <name evidence="5" type="ORF">BJ212DRAFT_922526</name>
</gene>
<dbReference type="SUPFAM" id="SSF88697">
    <property type="entry name" value="PUA domain-like"/>
    <property type="match status" value="1"/>
</dbReference>
<organism evidence="5 6">
    <name type="scientific">Suillus subaureus</name>
    <dbReference type="NCBI Taxonomy" id="48587"/>
    <lineage>
        <taxon>Eukaryota</taxon>
        <taxon>Fungi</taxon>
        <taxon>Dikarya</taxon>
        <taxon>Basidiomycota</taxon>
        <taxon>Agaricomycotina</taxon>
        <taxon>Agaricomycetes</taxon>
        <taxon>Agaricomycetidae</taxon>
        <taxon>Boletales</taxon>
        <taxon>Suillineae</taxon>
        <taxon>Suillaceae</taxon>
        <taxon>Suillus</taxon>
    </lineage>
</organism>
<evidence type="ECO:0000313" key="6">
    <source>
        <dbReference type="Proteomes" id="UP000807769"/>
    </source>
</evidence>
<accession>A0A9P7EH50</accession>
<keyword evidence="1 2" id="KW-0539">Nucleus</keyword>
<dbReference type="PANTHER" id="PTHR14140:SF27">
    <property type="entry name" value="OS04G0289800 PROTEIN"/>
    <property type="match status" value="1"/>
</dbReference>
<feature type="compositionally biased region" description="Basic and acidic residues" evidence="3">
    <location>
        <begin position="15"/>
        <end position="35"/>
    </location>
</feature>
<sequence>MLKNGSEVKISNSVWDEKMKEDSKETSSERCRKGSESPTRPVHHFGEYPGAPFGTTWKNRTECFNAGVHHNIEAGISGTEADGAFSIVVSGQYKDDKDNGDTILYTGSGGRKLGDRTRELYHDQQWSDFGNQALRKSSETGKPVRVIRGHELDSEFAPWEGFRYDGLYICQAAWKEKDRDGYYDICRYIMERVPGQPHLRRRSTTVGLYRPLPGSEAVQPPTPAPVTGRQRIMQREQARINNMDAFLLESPPPPVKRLNAGPACTSMLSSLPVSTTRKRKLAGNQREKMRAVSCRQLRRLRR</sequence>
<dbReference type="GO" id="GO:0016567">
    <property type="term" value="P:protein ubiquitination"/>
    <property type="evidence" value="ECO:0007669"/>
    <property type="project" value="TreeGrafter"/>
</dbReference>
<protein>
    <submittedName>
        <fullName evidence="5">PUA-like domain-containing protein</fullName>
    </submittedName>
</protein>
<evidence type="ECO:0000259" key="4">
    <source>
        <dbReference type="PROSITE" id="PS51015"/>
    </source>
</evidence>
<dbReference type="AlphaFoldDB" id="A0A9P7EH50"/>
<proteinExistence type="predicted"/>
<dbReference type="Pfam" id="PF02182">
    <property type="entry name" value="SAD_SRA"/>
    <property type="match status" value="1"/>
</dbReference>
<dbReference type="InterPro" id="IPR036987">
    <property type="entry name" value="SRA-YDG_sf"/>
</dbReference>
<comment type="caution">
    <text evidence="5">The sequence shown here is derived from an EMBL/GenBank/DDBJ whole genome shotgun (WGS) entry which is preliminary data.</text>
</comment>
<dbReference type="InterPro" id="IPR003105">
    <property type="entry name" value="SRA_YDG"/>
</dbReference>
<dbReference type="EMBL" id="JABBWG010000006">
    <property type="protein sequence ID" value="KAG1821808.1"/>
    <property type="molecule type" value="Genomic_DNA"/>
</dbReference>
<evidence type="ECO:0000256" key="3">
    <source>
        <dbReference type="SAM" id="MobiDB-lite"/>
    </source>
</evidence>
<dbReference type="GO" id="GO:0061630">
    <property type="term" value="F:ubiquitin protein ligase activity"/>
    <property type="evidence" value="ECO:0007669"/>
    <property type="project" value="TreeGrafter"/>
</dbReference>
<dbReference type="OrthoDB" id="2270193at2759"/>
<dbReference type="GO" id="GO:0044027">
    <property type="term" value="P:negative regulation of gene expression via chromosomal CpG island methylation"/>
    <property type="evidence" value="ECO:0007669"/>
    <property type="project" value="TreeGrafter"/>
</dbReference>
<reference evidence="5" key="1">
    <citation type="journal article" date="2020" name="New Phytol.">
        <title>Comparative genomics reveals dynamic genome evolution in host specialist ectomycorrhizal fungi.</title>
        <authorList>
            <person name="Lofgren L.A."/>
            <person name="Nguyen N.H."/>
            <person name="Vilgalys R."/>
            <person name="Ruytinx J."/>
            <person name="Liao H.L."/>
            <person name="Branco S."/>
            <person name="Kuo A."/>
            <person name="LaButti K."/>
            <person name="Lipzen A."/>
            <person name="Andreopoulos W."/>
            <person name="Pangilinan J."/>
            <person name="Riley R."/>
            <person name="Hundley H."/>
            <person name="Na H."/>
            <person name="Barry K."/>
            <person name="Grigoriev I.V."/>
            <person name="Stajich J.E."/>
            <person name="Kennedy P.G."/>
        </authorList>
    </citation>
    <scope>NUCLEOTIDE SEQUENCE</scope>
    <source>
        <strain evidence="5">MN1</strain>
    </source>
</reference>
<dbReference type="Gene3D" id="2.30.280.10">
    <property type="entry name" value="SRA-YDG"/>
    <property type="match status" value="1"/>
</dbReference>
<dbReference type="PANTHER" id="PTHR14140">
    <property type="entry name" value="E3 UBIQUITIN-PROTEIN LIGASE UHRF-RELATED"/>
    <property type="match status" value="1"/>
</dbReference>
<dbReference type="GO" id="GO:0005634">
    <property type="term" value="C:nucleus"/>
    <property type="evidence" value="ECO:0007669"/>
    <property type="project" value="UniProtKB-SubCell"/>
</dbReference>
<dbReference type="PROSITE" id="PS51015">
    <property type="entry name" value="YDG"/>
    <property type="match status" value="1"/>
</dbReference>
<dbReference type="InterPro" id="IPR015947">
    <property type="entry name" value="PUA-like_sf"/>
</dbReference>
<keyword evidence="6" id="KW-1185">Reference proteome</keyword>
<dbReference type="GeneID" id="64638369"/>
<dbReference type="InterPro" id="IPR045134">
    <property type="entry name" value="UHRF1/2-like"/>
</dbReference>
<feature type="region of interest" description="Disordered" evidence="3">
    <location>
        <begin position="1"/>
        <end position="47"/>
    </location>
</feature>
<dbReference type="Proteomes" id="UP000807769">
    <property type="component" value="Unassembled WGS sequence"/>
</dbReference>
<dbReference type="RefSeq" id="XP_041196548.1">
    <property type="nucleotide sequence ID" value="XM_041344353.1"/>
</dbReference>
<evidence type="ECO:0000256" key="2">
    <source>
        <dbReference type="PROSITE-ProRule" id="PRU00358"/>
    </source>
</evidence>